<reference evidence="2" key="1">
    <citation type="journal article" date="2014" name="Proc. Natl. Acad. Sci. U.S.A.">
        <title>Extensive sampling of basidiomycete genomes demonstrates inadequacy of the white-rot/brown-rot paradigm for wood decay fungi.</title>
        <authorList>
            <person name="Riley R."/>
            <person name="Salamov A.A."/>
            <person name="Brown D.W."/>
            <person name="Nagy L.G."/>
            <person name="Floudas D."/>
            <person name="Held B.W."/>
            <person name="Levasseur A."/>
            <person name="Lombard V."/>
            <person name="Morin E."/>
            <person name="Otillar R."/>
            <person name="Lindquist E.A."/>
            <person name="Sun H."/>
            <person name="LaButti K.M."/>
            <person name="Schmutz J."/>
            <person name="Jabbour D."/>
            <person name="Luo H."/>
            <person name="Baker S.E."/>
            <person name="Pisabarro A.G."/>
            <person name="Walton J.D."/>
            <person name="Blanchette R.A."/>
            <person name="Henrissat B."/>
            <person name="Martin F."/>
            <person name="Cullen D."/>
            <person name="Hibbett D.S."/>
            <person name="Grigoriev I.V."/>
        </authorList>
    </citation>
    <scope>NUCLEOTIDE SEQUENCE [LARGE SCALE GENOMIC DNA]</scope>
    <source>
        <strain evidence="2">FD-172 SS1</strain>
    </source>
</reference>
<dbReference type="InParanoid" id="A0A067LXM9"/>
<dbReference type="AlphaFoldDB" id="A0A067LXM9"/>
<accession>A0A067LXM9</accession>
<evidence type="ECO:0000313" key="1">
    <source>
        <dbReference type="EMBL" id="KDQ07105.1"/>
    </source>
</evidence>
<keyword evidence="2" id="KW-1185">Reference proteome</keyword>
<dbReference type="EMBL" id="KL198115">
    <property type="protein sequence ID" value="KDQ07105.1"/>
    <property type="molecule type" value="Genomic_DNA"/>
</dbReference>
<sequence length="195" mass="21708">MGVDAGRLVDIKADGDGRMQAFLLMVGKVPPSVIFAPTERLTIPGFRWAPRTLMTSEGVATLLNEAQPAVCTPTGLLSEYEVLRFAETEIDESATHLFKNTAKEQMYQCRVISSAEAVKYTCNAILAHALPWRTEWVVGAAVYITEEEGVGSEHRLVCEFRRRLHLTDIWQQAQKKEPEGPIIDGSSCRCKVRLT</sequence>
<protein>
    <submittedName>
        <fullName evidence="1">Uncharacterized protein</fullName>
    </submittedName>
</protein>
<dbReference type="STRING" id="930990.A0A067LXM9"/>
<gene>
    <name evidence="1" type="ORF">BOTBODRAFT_167347</name>
</gene>
<name>A0A067LXM9_BOTB1</name>
<evidence type="ECO:0000313" key="2">
    <source>
        <dbReference type="Proteomes" id="UP000027195"/>
    </source>
</evidence>
<dbReference type="HOGENOM" id="CLU_1396083_0_0_1"/>
<dbReference type="Proteomes" id="UP000027195">
    <property type="component" value="Unassembled WGS sequence"/>
</dbReference>
<proteinExistence type="predicted"/>
<organism evidence="1 2">
    <name type="scientific">Botryobasidium botryosum (strain FD-172 SS1)</name>
    <dbReference type="NCBI Taxonomy" id="930990"/>
    <lineage>
        <taxon>Eukaryota</taxon>
        <taxon>Fungi</taxon>
        <taxon>Dikarya</taxon>
        <taxon>Basidiomycota</taxon>
        <taxon>Agaricomycotina</taxon>
        <taxon>Agaricomycetes</taxon>
        <taxon>Cantharellales</taxon>
        <taxon>Botryobasidiaceae</taxon>
        <taxon>Botryobasidium</taxon>
    </lineage>
</organism>
<dbReference type="OrthoDB" id="2426273at2759"/>